<feature type="compositionally biased region" description="Basic and acidic residues" evidence="1">
    <location>
        <begin position="155"/>
        <end position="176"/>
    </location>
</feature>
<name>A0A645F5L0_9ZZZZ</name>
<sequence length="240" mass="25633">MLTDAFEQLAGLFPFDGAHPGHRFVQQQAAGILDEQHPDLQPLLLAVRQHSGGRIHQSGQADRLECEFDLGGNGLAPAEQLAGLAAHSCSDVQVLQDAEFFDDAGGLEGAPDGRSDDLVRRHPEQLDPTEGGRSGRLGQAGDRVDQRGLSGTVGSDEKPQVARGDHQIHPVDRDEPVEGDPQILDLQVVPVKLAAGSGDGLLQGLKVGFWSHDYVLPTNWGVSMVSAALAGAGFFVRRYR</sequence>
<feature type="compositionally biased region" description="Basic and acidic residues" evidence="1">
    <location>
        <begin position="111"/>
        <end position="125"/>
    </location>
</feature>
<keyword evidence="2" id="KW-0812">Transmembrane</keyword>
<dbReference type="AntiFam" id="ANF00095">
    <property type="entry name" value="Shadow ORF (opposite ABC transporters)"/>
</dbReference>
<comment type="caution">
    <text evidence="3">The sequence shown here is derived from an EMBL/GenBank/DDBJ whole genome shotgun (WGS) entry which is preliminary data.</text>
</comment>
<evidence type="ECO:0000256" key="1">
    <source>
        <dbReference type="SAM" id="MobiDB-lite"/>
    </source>
</evidence>
<feature type="region of interest" description="Disordered" evidence="1">
    <location>
        <begin position="103"/>
        <end position="178"/>
    </location>
</feature>
<gene>
    <name evidence="3" type="ORF">SDC9_156842</name>
</gene>
<evidence type="ECO:0000313" key="3">
    <source>
        <dbReference type="EMBL" id="MPN09551.1"/>
    </source>
</evidence>
<dbReference type="AlphaFoldDB" id="A0A645F5L0"/>
<organism evidence="3">
    <name type="scientific">bioreactor metagenome</name>
    <dbReference type="NCBI Taxonomy" id="1076179"/>
    <lineage>
        <taxon>unclassified sequences</taxon>
        <taxon>metagenomes</taxon>
        <taxon>ecological metagenomes</taxon>
    </lineage>
</organism>
<evidence type="ECO:0000256" key="2">
    <source>
        <dbReference type="SAM" id="Phobius"/>
    </source>
</evidence>
<keyword evidence="2" id="KW-0472">Membrane</keyword>
<keyword evidence="2" id="KW-1133">Transmembrane helix</keyword>
<accession>A0A645F5L0</accession>
<dbReference type="EMBL" id="VSSQ01055665">
    <property type="protein sequence ID" value="MPN09551.1"/>
    <property type="molecule type" value="Genomic_DNA"/>
</dbReference>
<proteinExistence type="predicted"/>
<reference evidence="3" key="1">
    <citation type="submission" date="2019-08" db="EMBL/GenBank/DDBJ databases">
        <authorList>
            <person name="Kucharzyk K."/>
            <person name="Murdoch R.W."/>
            <person name="Higgins S."/>
            <person name="Loffler F."/>
        </authorList>
    </citation>
    <scope>NUCLEOTIDE SEQUENCE</scope>
</reference>
<protein>
    <submittedName>
        <fullName evidence="3">Uncharacterized protein</fullName>
    </submittedName>
</protein>
<feature type="transmembrane region" description="Helical" evidence="2">
    <location>
        <begin position="214"/>
        <end position="236"/>
    </location>
</feature>